<proteinExistence type="predicted"/>
<dbReference type="PANTHER" id="PTHR30086">
    <property type="entry name" value="ARGININE EXPORTER PROTEIN ARGO"/>
    <property type="match status" value="1"/>
</dbReference>
<dbReference type="AlphaFoldDB" id="A0A0C2BFZ7"/>
<name>A0A0C2BFZ7_9BURK</name>
<dbReference type="OrthoDB" id="9804822at2"/>
<evidence type="ECO:0000256" key="6">
    <source>
        <dbReference type="SAM" id="Phobius"/>
    </source>
</evidence>
<protein>
    <submittedName>
        <fullName evidence="7">Threonine transporter RhtB</fullName>
    </submittedName>
</protein>
<evidence type="ECO:0000256" key="4">
    <source>
        <dbReference type="ARBA" id="ARBA00022989"/>
    </source>
</evidence>
<evidence type="ECO:0000313" key="8">
    <source>
        <dbReference type="Proteomes" id="UP000031572"/>
    </source>
</evidence>
<feature type="transmembrane region" description="Helical" evidence="6">
    <location>
        <begin position="152"/>
        <end position="175"/>
    </location>
</feature>
<dbReference type="Proteomes" id="UP000031572">
    <property type="component" value="Unassembled WGS sequence"/>
</dbReference>
<feature type="transmembrane region" description="Helical" evidence="6">
    <location>
        <begin position="70"/>
        <end position="89"/>
    </location>
</feature>
<dbReference type="InterPro" id="IPR001123">
    <property type="entry name" value="LeuE-type"/>
</dbReference>
<dbReference type="EMBL" id="JWJG01000028">
    <property type="protein sequence ID" value="KIF80170.1"/>
    <property type="molecule type" value="Genomic_DNA"/>
</dbReference>
<reference evidence="7 8" key="1">
    <citation type="submission" date="2014-12" db="EMBL/GenBank/DDBJ databases">
        <title>Denitrispirillum autotrophicum gen. nov., sp. nov., Denitrifying, Facultatively Autotrophic Bacteria Isolated from Rice Paddy Soil.</title>
        <authorList>
            <person name="Ishii S."/>
            <person name="Ashida N."/>
            <person name="Ohno H."/>
            <person name="Otsuka S."/>
            <person name="Yokota A."/>
            <person name="Senoo K."/>
        </authorList>
    </citation>
    <scope>NUCLEOTIDE SEQUENCE [LARGE SCALE GENOMIC DNA]</scope>
    <source>
        <strain evidence="7 8">TSA66</strain>
    </source>
</reference>
<gene>
    <name evidence="7" type="ORF">TSA66_04065</name>
</gene>
<keyword evidence="8" id="KW-1185">Reference proteome</keyword>
<dbReference type="PANTHER" id="PTHR30086:SF20">
    <property type="entry name" value="ARGININE EXPORTER PROTEIN ARGO-RELATED"/>
    <property type="match status" value="1"/>
</dbReference>
<evidence type="ECO:0000256" key="3">
    <source>
        <dbReference type="ARBA" id="ARBA00022692"/>
    </source>
</evidence>
<evidence type="ECO:0000313" key="7">
    <source>
        <dbReference type="EMBL" id="KIF80170.1"/>
    </source>
</evidence>
<dbReference type="GO" id="GO:0015171">
    <property type="term" value="F:amino acid transmembrane transporter activity"/>
    <property type="evidence" value="ECO:0007669"/>
    <property type="project" value="TreeGrafter"/>
</dbReference>
<keyword evidence="4 6" id="KW-1133">Transmembrane helix</keyword>
<dbReference type="PIRSF" id="PIRSF006324">
    <property type="entry name" value="LeuE"/>
    <property type="match status" value="1"/>
</dbReference>
<accession>A0A0C2BFZ7</accession>
<dbReference type="STRING" id="709839.TSA66_04065"/>
<keyword evidence="2" id="KW-1003">Cell membrane</keyword>
<evidence type="ECO:0000256" key="1">
    <source>
        <dbReference type="ARBA" id="ARBA00004651"/>
    </source>
</evidence>
<feature type="transmembrane region" description="Helical" evidence="6">
    <location>
        <begin position="42"/>
        <end position="63"/>
    </location>
</feature>
<keyword evidence="3 6" id="KW-0812">Transmembrane</keyword>
<keyword evidence="5 6" id="KW-0472">Membrane</keyword>
<organism evidence="7 8">
    <name type="scientific">Noviherbaspirillum autotrophicum</name>
    <dbReference type="NCBI Taxonomy" id="709839"/>
    <lineage>
        <taxon>Bacteria</taxon>
        <taxon>Pseudomonadati</taxon>
        <taxon>Pseudomonadota</taxon>
        <taxon>Betaproteobacteria</taxon>
        <taxon>Burkholderiales</taxon>
        <taxon>Oxalobacteraceae</taxon>
        <taxon>Noviherbaspirillum</taxon>
    </lineage>
</organism>
<sequence>MIPLATALAFFATSVVLAMTPGPDNIFVLTQSALRGRLAGILVTLGLCTGLIVHTLAVSLGVAAIFQASALAFTALKLVGAAYLLYLAWQAFRASSSGIAMGKGSSASPGQLYRRGIIMNITNPKVSIFFLAFLPQFADPARGPLTGQMVQLGGLFIVSTLLVFGAIALLAGLIGQRLSQSQQAERVMNRVAGTVFAALALKLATTQR</sequence>
<dbReference type="Pfam" id="PF01810">
    <property type="entry name" value="LysE"/>
    <property type="match status" value="1"/>
</dbReference>
<comment type="caution">
    <text evidence="7">The sequence shown here is derived from an EMBL/GenBank/DDBJ whole genome shotgun (WGS) entry which is preliminary data.</text>
</comment>
<dbReference type="RefSeq" id="WP_040039085.1">
    <property type="nucleotide sequence ID" value="NZ_JWJG01000028.1"/>
</dbReference>
<dbReference type="GO" id="GO:0005886">
    <property type="term" value="C:plasma membrane"/>
    <property type="evidence" value="ECO:0007669"/>
    <property type="project" value="UniProtKB-SubCell"/>
</dbReference>
<evidence type="ECO:0000256" key="5">
    <source>
        <dbReference type="ARBA" id="ARBA00023136"/>
    </source>
</evidence>
<comment type="subcellular location">
    <subcellularLocation>
        <location evidence="1">Cell membrane</location>
        <topology evidence="1">Multi-pass membrane protein</topology>
    </subcellularLocation>
</comment>
<evidence type="ECO:0000256" key="2">
    <source>
        <dbReference type="ARBA" id="ARBA00022475"/>
    </source>
</evidence>